<evidence type="ECO:0000259" key="4">
    <source>
        <dbReference type="PROSITE" id="PS50984"/>
    </source>
</evidence>
<reference evidence="5 6" key="1">
    <citation type="journal article" date="2010" name="Nature">
        <title>The Ectocarpus genome and the independent evolution of multicellularity in brown algae.</title>
        <authorList>
            <person name="Cock J.M."/>
            <person name="Sterck L."/>
            <person name="Rouze P."/>
            <person name="Scornet D."/>
            <person name="Allen A.E."/>
            <person name="Amoutzias G."/>
            <person name="Anthouard V."/>
            <person name="Artiguenave F."/>
            <person name="Aury J.M."/>
            <person name="Badger J.H."/>
            <person name="Beszteri B."/>
            <person name="Billiau K."/>
            <person name="Bonnet E."/>
            <person name="Bothwell J.H."/>
            <person name="Bowler C."/>
            <person name="Boyen C."/>
            <person name="Brownlee C."/>
            <person name="Carrano C.J."/>
            <person name="Charrier B."/>
            <person name="Cho G.Y."/>
            <person name="Coelho S.M."/>
            <person name="Collen J."/>
            <person name="Corre E."/>
            <person name="Da Silva C."/>
            <person name="Delage L."/>
            <person name="Delaroque N."/>
            <person name="Dittami S.M."/>
            <person name="Doulbeau S."/>
            <person name="Elias M."/>
            <person name="Farnham G."/>
            <person name="Gachon C.M."/>
            <person name="Gschloessl B."/>
            <person name="Heesch S."/>
            <person name="Jabbari K."/>
            <person name="Jubin C."/>
            <person name="Kawai H."/>
            <person name="Kimura K."/>
            <person name="Kloareg B."/>
            <person name="Kupper F.C."/>
            <person name="Lang D."/>
            <person name="Le Bail A."/>
            <person name="Leblanc C."/>
            <person name="Lerouge P."/>
            <person name="Lohr M."/>
            <person name="Lopez P.J."/>
            <person name="Martens C."/>
            <person name="Maumus F."/>
            <person name="Michel G."/>
            <person name="Miranda-Saavedra D."/>
            <person name="Morales J."/>
            <person name="Moreau H."/>
            <person name="Motomura T."/>
            <person name="Nagasato C."/>
            <person name="Napoli C.A."/>
            <person name="Nelson D.R."/>
            <person name="Nyvall-Collen P."/>
            <person name="Peters A.F."/>
            <person name="Pommier C."/>
            <person name="Potin P."/>
            <person name="Poulain J."/>
            <person name="Quesneville H."/>
            <person name="Read B."/>
            <person name="Rensing S.A."/>
            <person name="Ritter A."/>
            <person name="Rousvoal S."/>
            <person name="Samanta M."/>
            <person name="Samson G."/>
            <person name="Schroeder D.C."/>
            <person name="Segurens B."/>
            <person name="Strittmatter M."/>
            <person name="Tonon T."/>
            <person name="Tregear J.W."/>
            <person name="Valentin K."/>
            <person name="von Dassow P."/>
            <person name="Yamagishi T."/>
            <person name="Van de Peer Y."/>
            <person name="Wincker P."/>
        </authorList>
    </citation>
    <scope>NUCLEOTIDE SEQUENCE [LARGE SCALE GENOMIC DNA]</scope>
    <source>
        <strain evidence="6">Ec32 / CCAP1310/4</strain>
    </source>
</reference>
<feature type="compositionally biased region" description="Polar residues" evidence="3">
    <location>
        <begin position="1"/>
        <end position="15"/>
    </location>
</feature>
<dbReference type="AlphaFoldDB" id="D7FYR3"/>
<feature type="compositionally biased region" description="Basic and acidic residues" evidence="3">
    <location>
        <begin position="475"/>
        <end position="493"/>
    </location>
</feature>
<dbReference type="OrthoDB" id="447290at2759"/>
<dbReference type="GO" id="GO:0009982">
    <property type="term" value="F:pseudouridine synthase activity"/>
    <property type="evidence" value="ECO:0007669"/>
    <property type="project" value="InterPro"/>
</dbReference>
<dbReference type="GO" id="GO:0001522">
    <property type="term" value="P:pseudouridine synthesis"/>
    <property type="evidence" value="ECO:0007669"/>
    <property type="project" value="InterPro"/>
</dbReference>
<keyword evidence="2" id="KW-0413">Isomerase</keyword>
<dbReference type="PANTHER" id="PTHR13326">
    <property type="entry name" value="TRNA PSEUDOURIDINE SYNTHASE D"/>
    <property type="match status" value="1"/>
</dbReference>
<dbReference type="PROSITE" id="PS50984">
    <property type="entry name" value="TRUD"/>
    <property type="match status" value="1"/>
</dbReference>
<dbReference type="PIRSF" id="PIRSF037016">
    <property type="entry name" value="Pseudouridin_synth_euk_prd"/>
    <property type="match status" value="1"/>
</dbReference>
<protein>
    <submittedName>
        <fullName evidence="5">Pseudouridine synthase</fullName>
    </submittedName>
</protein>
<dbReference type="InParanoid" id="D7FYR3"/>
<accession>D7FYR3</accession>
<dbReference type="Pfam" id="PF01142">
    <property type="entry name" value="TruD"/>
    <property type="match status" value="1"/>
</dbReference>
<feature type="region of interest" description="Disordered" evidence="3">
    <location>
        <begin position="1"/>
        <end position="45"/>
    </location>
</feature>
<feature type="compositionally biased region" description="Basic and acidic residues" evidence="3">
    <location>
        <begin position="24"/>
        <end position="33"/>
    </location>
</feature>
<gene>
    <name evidence="5" type="ORF">Esi_0349_0015</name>
</gene>
<dbReference type="InterPro" id="IPR020103">
    <property type="entry name" value="PsdUridine_synth_cat_dom_sf"/>
</dbReference>
<dbReference type="EMBL" id="FN649760">
    <property type="protein sequence ID" value="CBJ32590.1"/>
    <property type="molecule type" value="Genomic_DNA"/>
</dbReference>
<feature type="region of interest" description="Disordered" evidence="3">
    <location>
        <begin position="72"/>
        <end position="92"/>
    </location>
</feature>
<dbReference type="InterPro" id="IPR042214">
    <property type="entry name" value="TruD_catalytic"/>
</dbReference>
<evidence type="ECO:0000313" key="6">
    <source>
        <dbReference type="Proteomes" id="UP000002630"/>
    </source>
</evidence>
<feature type="domain" description="TRUD" evidence="4">
    <location>
        <begin position="397"/>
        <end position="567"/>
    </location>
</feature>
<evidence type="ECO:0000256" key="1">
    <source>
        <dbReference type="ARBA" id="ARBA00007953"/>
    </source>
</evidence>
<name>D7FYR3_ECTSI</name>
<dbReference type="STRING" id="2880.D7FYR3"/>
<evidence type="ECO:0000313" key="5">
    <source>
        <dbReference type="EMBL" id="CBJ32590.1"/>
    </source>
</evidence>
<comment type="similarity">
    <text evidence="1">Belongs to the pseudouridine synthase TruD family.</text>
</comment>
<dbReference type="InterPro" id="IPR011760">
    <property type="entry name" value="PsdUridine_synth_TruD_insert"/>
</dbReference>
<dbReference type="SUPFAM" id="SSF55120">
    <property type="entry name" value="Pseudouridine synthase"/>
    <property type="match status" value="1"/>
</dbReference>
<dbReference type="PANTHER" id="PTHR13326:SF21">
    <property type="entry name" value="PSEUDOURIDYLATE SYNTHASE PUS7L"/>
    <property type="match status" value="1"/>
</dbReference>
<dbReference type="GO" id="GO:0003723">
    <property type="term" value="F:RNA binding"/>
    <property type="evidence" value="ECO:0007669"/>
    <property type="project" value="InterPro"/>
</dbReference>
<dbReference type="InterPro" id="IPR001656">
    <property type="entry name" value="PsdUridine_synth_TruD"/>
</dbReference>
<evidence type="ECO:0000256" key="2">
    <source>
        <dbReference type="ARBA" id="ARBA00023235"/>
    </source>
</evidence>
<dbReference type="GO" id="GO:0005634">
    <property type="term" value="C:nucleus"/>
    <property type="evidence" value="ECO:0007669"/>
    <property type="project" value="TreeGrafter"/>
</dbReference>
<keyword evidence="6" id="KW-1185">Reference proteome</keyword>
<feature type="region of interest" description="Disordered" evidence="3">
    <location>
        <begin position="462"/>
        <end position="493"/>
    </location>
</feature>
<dbReference type="eggNOG" id="KOG2339">
    <property type="taxonomic scope" value="Eukaryota"/>
</dbReference>
<organism evidence="5 6">
    <name type="scientific">Ectocarpus siliculosus</name>
    <name type="common">Brown alga</name>
    <name type="synonym">Conferva siliculosa</name>
    <dbReference type="NCBI Taxonomy" id="2880"/>
    <lineage>
        <taxon>Eukaryota</taxon>
        <taxon>Sar</taxon>
        <taxon>Stramenopiles</taxon>
        <taxon>Ochrophyta</taxon>
        <taxon>PX clade</taxon>
        <taxon>Phaeophyceae</taxon>
        <taxon>Ectocarpales</taxon>
        <taxon>Ectocarpaceae</taxon>
        <taxon>Ectocarpus</taxon>
    </lineage>
</organism>
<evidence type="ECO:0000256" key="3">
    <source>
        <dbReference type="SAM" id="MobiDB-lite"/>
    </source>
</evidence>
<proteinExistence type="inferred from homology"/>
<dbReference type="Gene3D" id="3.30.2350.20">
    <property type="entry name" value="TruD, catalytic domain"/>
    <property type="match status" value="2"/>
</dbReference>
<dbReference type="Proteomes" id="UP000002630">
    <property type="component" value="Unassembled WGS sequence"/>
</dbReference>
<sequence>MNSTADNGGRPSSTAVAAAGHTPSEPRNHEGQPPRRPPAGHLLPPLTVVPGLAGAVLKESPSDFVVVEIPQNAGSKFTPADPDEPVPKEARKPVVHKIPPVDTVMAAIKEWRERQLTGAAYQGPEVIPRDEAEQMPWNLAKGFDVVTEQLGAPATAQFQDWLLQVATRVAFDAKEEEEEEEKRDGVGGPIDVLLPPPEPPRQVVLECPPSLDKAGRTEVHGTFRNHMAYFSTTAIMPAARPKMAGGGDEFGAPPPMVPNDGKVYLEVSFEKRKSRASWPKGRGEYLEFSVYKAGRSTSEVAEALCQRLYIKRARLSYAGAKDRRALTAQKMRCWRLPAEAIHEAHADGLLSQDGLAVSDYRYVETDLSLGGLKGNHFDVLLRPPSGGWGRGEAAREGFVNFFGEQRFGRDGTNNLDVGLLLLEGDWPAAIDRIMAPHPADSAMVSEAKEAFFDGRDYGYSMRGAPAGGGRRGRGGNRDGREQEGGGRRGGGQEEVVRVTAEAARAGVFTIKHVVLPLPGNSVMFPLNPVGEEMLVSLKQDGVDDVILNGHPQKAFDLEGAYRHVMNHQTYDRSIAAFFR</sequence>